<feature type="domain" description="PID" evidence="7">
    <location>
        <begin position="16"/>
        <end position="148"/>
    </location>
</feature>
<evidence type="ECO:0000313" key="9">
    <source>
        <dbReference type="Proteomes" id="UP000678393"/>
    </source>
</evidence>
<dbReference type="GO" id="GO:0005737">
    <property type="term" value="C:cytoplasm"/>
    <property type="evidence" value="ECO:0007669"/>
    <property type="project" value="UniProtKB-SubCell"/>
</dbReference>
<evidence type="ECO:0000256" key="4">
    <source>
        <dbReference type="ARBA" id="ARBA00022553"/>
    </source>
</evidence>
<keyword evidence="5" id="KW-0221">Differentiation</keyword>
<accession>A0A8S4A7B0</accession>
<dbReference type="InterPro" id="IPR048561">
    <property type="entry name" value="Dab_PTB"/>
</dbReference>
<name>A0A8S4A7B0_9EUPU</name>
<evidence type="ECO:0000256" key="2">
    <source>
        <dbReference type="ARBA" id="ARBA00022473"/>
    </source>
</evidence>
<dbReference type="PANTHER" id="PTHR47695:SF3">
    <property type="entry name" value="PID DOMAIN-CONTAINING PROTEIN"/>
    <property type="match status" value="1"/>
</dbReference>
<evidence type="ECO:0000256" key="5">
    <source>
        <dbReference type="ARBA" id="ARBA00022782"/>
    </source>
</evidence>
<comment type="subcellular location">
    <subcellularLocation>
        <location evidence="1">Cytoplasm</location>
    </subcellularLocation>
</comment>
<dbReference type="EMBL" id="CAJHNH020006891">
    <property type="protein sequence ID" value="CAG5134191.1"/>
    <property type="molecule type" value="Genomic_DNA"/>
</dbReference>
<dbReference type="GO" id="GO:0030154">
    <property type="term" value="P:cell differentiation"/>
    <property type="evidence" value="ECO:0007669"/>
    <property type="project" value="UniProtKB-KW"/>
</dbReference>
<feature type="region of interest" description="Disordered" evidence="6">
    <location>
        <begin position="146"/>
        <end position="199"/>
    </location>
</feature>
<dbReference type="Proteomes" id="UP000678393">
    <property type="component" value="Unassembled WGS sequence"/>
</dbReference>
<evidence type="ECO:0000256" key="3">
    <source>
        <dbReference type="ARBA" id="ARBA00022490"/>
    </source>
</evidence>
<dbReference type="InterPro" id="IPR006020">
    <property type="entry name" value="PTB/PI_dom"/>
</dbReference>
<feature type="region of interest" description="Disordered" evidence="6">
    <location>
        <begin position="237"/>
        <end position="261"/>
    </location>
</feature>
<dbReference type="Pfam" id="PF00640">
    <property type="entry name" value="PID"/>
    <property type="match status" value="1"/>
</dbReference>
<dbReference type="OrthoDB" id="10069833at2759"/>
<keyword evidence="4" id="KW-0597">Phosphoprotein</keyword>
<keyword evidence="9" id="KW-1185">Reference proteome</keyword>
<reference evidence="8" key="1">
    <citation type="submission" date="2021-04" db="EMBL/GenBank/DDBJ databases">
        <authorList>
            <consortium name="Molecular Ecology Group"/>
        </authorList>
    </citation>
    <scope>NUCLEOTIDE SEQUENCE</scope>
</reference>
<evidence type="ECO:0000256" key="1">
    <source>
        <dbReference type="ARBA" id="ARBA00004496"/>
    </source>
</evidence>
<sequence length="591" mass="61556">MWGARKVTNDPSRFEGEGISFRAKLIGIEDVKESRGDQMCQEAITKLKTAIRIAGAHKRKIIININLQGIKITDAVSLVVLHSHAVPQISFISRDPTDSRAFGYICETEDGLHKFFAIKTATAAEQVVLALKDLFQAVLEAKKKGTEPTKDNIDTGETNASGQQENQQTSENGQASPGSPAADAQQVDQAVAASADSTSPAVNTQSVANLFDFEDQSGSVVQGSQKTRSLELEFLTDEVPPSTSSSATSPLKSVTPSATVAATSTDPWGLAAVETSAGKAPPTNTSALDDLAGIQTSFSSSFSLQPGFGTSASFNPALSAAKDPFGNATFSPFANQPPNPGVPGSQQQSFPAGFTLTNPFGSEFHQPFGMQGVPPRPGSVEAYNMFPGVIPHGVTTPLAMGGGHNPFAAQQNSGLQSGNPFGDSGPNKKDSAADSSVVSPDVLNARAKSPHDDFFSDLLDIKKSSPARAKSPRDMFAQNASADKKSLNDLVGASPRASPVPAALLKPGTSPRASPVPPALLKPGTSPRGSPVPMVPNISASALLLAQNAPLLSPQASSVPVLQDAPTQDSLFDDFFGSPTEHQVAEKSLFG</sequence>
<keyword evidence="3" id="KW-0963">Cytoplasm</keyword>
<gene>
    <name evidence="8" type="ORF">CUNI_LOCUS19749</name>
</gene>
<organism evidence="8 9">
    <name type="scientific">Candidula unifasciata</name>
    <dbReference type="NCBI Taxonomy" id="100452"/>
    <lineage>
        <taxon>Eukaryota</taxon>
        <taxon>Metazoa</taxon>
        <taxon>Spiralia</taxon>
        <taxon>Lophotrochozoa</taxon>
        <taxon>Mollusca</taxon>
        <taxon>Gastropoda</taxon>
        <taxon>Heterobranchia</taxon>
        <taxon>Euthyneura</taxon>
        <taxon>Panpulmonata</taxon>
        <taxon>Eupulmonata</taxon>
        <taxon>Stylommatophora</taxon>
        <taxon>Helicina</taxon>
        <taxon>Helicoidea</taxon>
        <taxon>Geomitridae</taxon>
        <taxon>Candidula</taxon>
    </lineage>
</organism>
<feature type="compositionally biased region" description="Low complexity" evidence="6">
    <location>
        <begin position="240"/>
        <end position="261"/>
    </location>
</feature>
<dbReference type="PROSITE" id="PS01179">
    <property type="entry name" value="PID"/>
    <property type="match status" value="1"/>
</dbReference>
<evidence type="ECO:0000313" key="8">
    <source>
        <dbReference type="EMBL" id="CAG5134191.1"/>
    </source>
</evidence>
<protein>
    <recommendedName>
        <fullName evidence="7">PID domain-containing protein</fullName>
    </recommendedName>
</protein>
<dbReference type="Gene3D" id="2.30.29.30">
    <property type="entry name" value="Pleckstrin-homology domain (PH domain)/Phosphotyrosine-binding domain (PTB)"/>
    <property type="match status" value="1"/>
</dbReference>
<feature type="compositionally biased region" description="Low complexity" evidence="6">
    <location>
        <begin position="181"/>
        <end position="197"/>
    </location>
</feature>
<proteinExistence type="predicted"/>
<dbReference type="InterPro" id="IPR011993">
    <property type="entry name" value="PH-like_dom_sf"/>
</dbReference>
<dbReference type="PANTHER" id="PTHR47695">
    <property type="entry name" value="PID DOMAIN-CONTAINING PROTEIN"/>
    <property type="match status" value="1"/>
</dbReference>
<dbReference type="SMART" id="SM00462">
    <property type="entry name" value="PTB"/>
    <property type="match status" value="1"/>
</dbReference>
<dbReference type="SUPFAM" id="SSF50729">
    <property type="entry name" value="PH domain-like"/>
    <property type="match status" value="1"/>
</dbReference>
<feature type="region of interest" description="Disordered" evidence="6">
    <location>
        <begin position="401"/>
        <end position="437"/>
    </location>
</feature>
<dbReference type="AlphaFoldDB" id="A0A8S4A7B0"/>
<feature type="compositionally biased region" description="Polar residues" evidence="6">
    <location>
        <begin position="408"/>
        <end position="419"/>
    </location>
</feature>
<evidence type="ECO:0000256" key="6">
    <source>
        <dbReference type="SAM" id="MobiDB-lite"/>
    </source>
</evidence>
<feature type="compositionally biased region" description="Polar residues" evidence="6">
    <location>
        <begin position="155"/>
        <end position="177"/>
    </location>
</feature>
<dbReference type="CDD" id="cd01215">
    <property type="entry name" value="PTB_Dab"/>
    <property type="match status" value="1"/>
</dbReference>
<comment type="caution">
    <text evidence="8">The sequence shown here is derived from an EMBL/GenBank/DDBJ whole genome shotgun (WGS) entry which is preliminary data.</text>
</comment>
<evidence type="ECO:0000259" key="7">
    <source>
        <dbReference type="PROSITE" id="PS01179"/>
    </source>
</evidence>
<feature type="region of interest" description="Disordered" evidence="6">
    <location>
        <begin position="489"/>
        <end position="531"/>
    </location>
</feature>
<feature type="region of interest" description="Disordered" evidence="6">
    <location>
        <begin position="328"/>
        <end position="349"/>
    </location>
</feature>
<keyword evidence="2" id="KW-0217">Developmental protein</keyword>